<dbReference type="Pfam" id="PF00271">
    <property type="entry name" value="Helicase_C"/>
    <property type="match status" value="1"/>
</dbReference>
<keyword evidence="5" id="KW-0378">Hydrolase</keyword>
<dbReference type="GO" id="GO:0009378">
    <property type="term" value="F:four-way junction helicase activity"/>
    <property type="evidence" value="ECO:0007669"/>
    <property type="project" value="TreeGrafter"/>
</dbReference>
<dbReference type="AlphaFoldDB" id="A0A7J7LA00"/>
<dbReference type="EC" id="5.6.2.4" evidence="12"/>
<dbReference type="GO" id="GO:0000724">
    <property type="term" value="P:double-strand break repair via homologous recombination"/>
    <property type="evidence" value="ECO:0007669"/>
    <property type="project" value="TreeGrafter"/>
</dbReference>
<comment type="subcellular location">
    <subcellularLocation>
        <location evidence="2">Nucleus</location>
    </subcellularLocation>
</comment>
<keyword evidence="7" id="KW-0067">ATP-binding</keyword>
<evidence type="ECO:0000259" key="16">
    <source>
        <dbReference type="PROSITE" id="PS51194"/>
    </source>
</evidence>
<evidence type="ECO:0000256" key="3">
    <source>
        <dbReference type="ARBA" id="ARBA00005446"/>
    </source>
</evidence>
<feature type="domain" description="Helicase C-terminal" evidence="16">
    <location>
        <begin position="690"/>
        <end position="836"/>
    </location>
</feature>
<dbReference type="InterPro" id="IPR036390">
    <property type="entry name" value="WH_DNA-bd_sf"/>
</dbReference>
<comment type="caution">
    <text evidence="17">The sequence shown here is derived from an EMBL/GenBank/DDBJ whole genome shotgun (WGS) entry which is preliminary data.</text>
</comment>
<keyword evidence="4" id="KW-0547">Nucleotide-binding</keyword>
<keyword evidence="6" id="KW-0347">Helicase</keyword>
<feature type="domain" description="Helicase ATP-binding" evidence="15">
    <location>
        <begin position="493"/>
        <end position="668"/>
    </location>
</feature>
<dbReference type="GO" id="GO:0003677">
    <property type="term" value="F:DNA binding"/>
    <property type="evidence" value="ECO:0007669"/>
    <property type="project" value="UniProtKB-KW"/>
</dbReference>
<dbReference type="CDD" id="cd17920">
    <property type="entry name" value="DEXHc_RecQ"/>
    <property type="match status" value="1"/>
</dbReference>
<dbReference type="GO" id="GO:0006260">
    <property type="term" value="P:DNA replication"/>
    <property type="evidence" value="ECO:0007669"/>
    <property type="project" value="InterPro"/>
</dbReference>
<dbReference type="SMART" id="SM00956">
    <property type="entry name" value="RQC"/>
    <property type="match status" value="1"/>
</dbReference>
<dbReference type="GO" id="GO:0005737">
    <property type="term" value="C:cytoplasm"/>
    <property type="evidence" value="ECO:0007669"/>
    <property type="project" value="TreeGrafter"/>
</dbReference>
<dbReference type="PROSITE" id="PS51194">
    <property type="entry name" value="HELICASE_CTER"/>
    <property type="match status" value="1"/>
</dbReference>
<dbReference type="SUPFAM" id="SSF52540">
    <property type="entry name" value="P-loop containing nucleoside triphosphate hydrolases"/>
    <property type="match status" value="2"/>
</dbReference>
<dbReference type="GO" id="GO:0005524">
    <property type="term" value="F:ATP binding"/>
    <property type="evidence" value="ECO:0007669"/>
    <property type="project" value="UniProtKB-KW"/>
</dbReference>
<evidence type="ECO:0000256" key="4">
    <source>
        <dbReference type="ARBA" id="ARBA00022741"/>
    </source>
</evidence>
<feature type="region of interest" description="Disordered" evidence="13">
    <location>
        <begin position="122"/>
        <end position="223"/>
    </location>
</feature>
<reference evidence="17 18" key="1">
    <citation type="journal article" date="2020" name="IScience">
        <title>Genome Sequencing of the Endangered Kingdonia uniflora (Circaeasteraceae, Ranunculales) Reveals Potential Mechanisms of Evolutionary Specialization.</title>
        <authorList>
            <person name="Sun Y."/>
            <person name="Deng T."/>
            <person name="Zhang A."/>
            <person name="Moore M.J."/>
            <person name="Landis J.B."/>
            <person name="Lin N."/>
            <person name="Zhang H."/>
            <person name="Zhang X."/>
            <person name="Huang J."/>
            <person name="Zhang X."/>
            <person name="Sun H."/>
            <person name="Wang H."/>
        </authorList>
    </citation>
    <scope>NUCLEOTIDE SEQUENCE [LARGE SCALE GENOMIC DNA]</scope>
    <source>
        <strain evidence="17">TB1705</strain>
        <tissue evidence="17">Leaf</tissue>
    </source>
</reference>
<evidence type="ECO:0000256" key="8">
    <source>
        <dbReference type="ARBA" id="ARBA00023125"/>
    </source>
</evidence>
<dbReference type="InterPro" id="IPR001650">
    <property type="entry name" value="Helicase_C-like"/>
</dbReference>
<dbReference type="InterPro" id="IPR002464">
    <property type="entry name" value="DNA/RNA_helicase_DEAH_CS"/>
</dbReference>
<evidence type="ECO:0000313" key="17">
    <source>
        <dbReference type="EMBL" id="KAF6139378.1"/>
    </source>
</evidence>
<dbReference type="PROSITE" id="PS00690">
    <property type="entry name" value="DEAH_ATP_HELICASE"/>
    <property type="match status" value="1"/>
</dbReference>
<feature type="compositionally biased region" description="Basic and acidic residues" evidence="13">
    <location>
        <begin position="192"/>
        <end position="209"/>
    </location>
</feature>
<dbReference type="InterPro" id="IPR002121">
    <property type="entry name" value="HRDC_dom"/>
</dbReference>
<gene>
    <name evidence="17" type="ORF">GIB67_026220</name>
</gene>
<name>A0A7J7LA00_9MAGN</name>
<evidence type="ECO:0000256" key="1">
    <source>
        <dbReference type="ARBA" id="ARBA00001947"/>
    </source>
</evidence>
<feature type="compositionally biased region" description="Polar residues" evidence="13">
    <location>
        <begin position="168"/>
        <end position="177"/>
    </location>
</feature>
<accession>A0A7J7LA00</accession>
<dbReference type="SUPFAM" id="SSF47819">
    <property type="entry name" value="HRDC-like"/>
    <property type="match status" value="1"/>
</dbReference>
<dbReference type="InterPro" id="IPR044876">
    <property type="entry name" value="HRDC_dom_sf"/>
</dbReference>
<dbReference type="InterPro" id="IPR010997">
    <property type="entry name" value="HRDC-like_sf"/>
</dbReference>
<dbReference type="InterPro" id="IPR027417">
    <property type="entry name" value="P-loop_NTPase"/>
</dbReference>
<evidence type="ECO:0000256" key="5">
    <source>
        <dbReference type="ARBA" id="ARBA00022801"/>
    </source>
</evidence>
<dbReference type="GO" id="GO:0016787">
    <property type="term" value="F:hydrolase activity"/>
    <property type="evidence" value="ECO:0007669"/>
    <property type="project" value="UniProtKB-KW"/>
</dbReference>
<feature type="compositionally biased region" description="Polar residues" evidence="13">
    <location>
        <begin position="210"/>
        <end position="223"/>
    </location>
</feature>
<dbReference type="InterPro" id="IPR018982">
    <property type="entry name" value="RQC_domain"/>
</dbReference>
<dbReference type="GO" id="GO:0005634">
    <property type="term" value="C:nucleus"/>
    <property type="evidence" value="ECO:0007669"/>
    <property type="project" value="UniProtKB-SubCell"/>
</dbReference>
<dbReference type="InterPro" id="IPR014001">
    <property type="entry name" value="Helicase_ATP-bd"/>
</dbReference>
<keyword evidence="8" id="KW-0238">DNA-binding</keyword>
<sequence length="1226" mass="137847">MTVSVSLIGNYNDFVDVKYVVVGVQSKGARCDGKLPQFNWSQHANAHESFSRQKKFLSSSFFYSLPTQKPRAEGTIGARVMAFTNGSPVQKPQALKAWDKLSSLKETRQNYLKIGKTAPLVQRGGADNLPTQRVSSHQDTRPKSTLWSSSDTAPQFSGNSMHGKFGGYQNSTHSNPMVSEPVIQDNNSFQRSRVDVTESDRGYNKEQQNERQTSSFSSPAHTVNGFSNNHVLRNNLGGNELGDGIDEDDILMSIDIDQIAIQHFQSTHVPQSSTSKPPPFTPLMKKDNGERLHEACLPPEISTICNHSFKVALCPEAATHLREMKDMLLSISNDLLDNTDLSPSRMEKLRQDRLQLNKQVQPLEKYLQSVSLDGERQNSHYLASTASSTVYQSETPGFRIDSMRFDAQVHIHTDPGSCDNWASSYPSTDRFGVSPAPIEREPYIPKGIEINYVEGSNDGKWSSSDFTWTKKLEASNRKFFGNRSFRPNQREVINATMSGFDVFVLMPTGGGKSLTYQLPALICPGITLVVSPLVSLIQDQIMHLLQANIPAAYLSANMEWNEQQEILRELSSGCSKYKLLYVTPEKVAKSDVLLRHLESLHASESLSRIVIDEAHCVSQWGHDFRPDYQSLGILKQKFPRTPVLALTATATASVKEDVVQALGLVNCIVFRQSFNRHNLRYSVMAKTKKCLDDINTFIKENHFNECGIVYCLSRMDCEKVAEKLQGFGHKASFYHGSMDPQQRAFVQKQWSKDEINIICATVAFGMGINKPDVRFVIHHSLPKSVEGYHQECGRAGRDGQRSSCVLYYSYSDYIRLKCMVSQTAPEQSPFASGSRRTTTSNPDRIHVENLLRMVGYCENDVDCRRLLQLIHFGENFDPANCRKTCDNCSKNIRYIEKDITEISKQLIELVKLTRQQHSLSYILEVYRGSLSQNVKKYNHEKLPLHGAGKHLAKGEASRILRHLVTEDLLVEEVKQSDYGSYTSILKVNEAKASKLRFGGQKLFIRFPAPTKAAKLNKEATPAKGPLTEKISSTPSDTPAHKADLNVSAKIFSALRILRTVLVKENGDGCMAYHIFKDEPLQQISQRVPRTRKELLGISGMSKVKVNKYGNRILETIDSIIKEHYKTDKNNGSSNDSSESTKRRRESMMLQDLDPQEEDFAESTTVAKKRTLKKYVDYDDSKVLNYDDCIDSDLDDSDDDDIYIIDSNTKTGRVLPTWSTPGTKVVV</sequence>
<dbReference type="GO" id="GO:0043138">
    <property type="term" value="F:3'-5' DNA helicase activity"/>
    <property type="evidence" value="ECO:0007669"/>
    <property type="project" value="UniProtKB-EC"/>
</dbReference>
<evidence type="ECO:0000256" key="7">
    <source>
        <dbReference type="ARBA" id="ARBA00022840"/>
    </source>
</evidence>
<keyword evidence="9" id="KW-0413">Isomerase</keyword>
<dbReference type="PANTHER" id="PTHR13710">
    <property type="entry name" value="DNA HELICASE RECQ FAMILY MEMBER"/>
    <property type="match status" value="1"/>
</dbReference>
<evidence type="ECO:0000256" key="2">
    <source>
        <dbReference type="ARBA" id="ARBA00004123"/>
    </source>
</evidence>
<feature type="region of interest" description="Disordered" evidence="13">
    <location>
        <begin position="1125"/>
        <end position="1150"/>
    </location>
</feature>
<dbReference type="Gene3D" id="1.10.150.80">
    <property type="entry name" value="HRDC domain"/>
    <property type="match status" value="1"/>
</dbReference>
<dbReference type="EMBL" id="JACGCM010002493">
    <property type="protein sequence ID" value="KAF6139378.1"/>
    <property type="molecule type" value="Genomic_DNA"/>
</dbReference>
<dbReference type="SMART" id="SM00487">
    <property type="entry name" value="DEXDc"/>
    <property type="match status" value="1"/>
</dbReference>
<dbReference type="FunFam" id="3.40.50.300:FF:000296">
    <property type="entry name" value="ATP-dependent DNA helicase RecQ"/>
    <property type="match status" value="1"/>
</dbReference>
<protein>
    <recommendedName>
        <fullName evidence="12">DNA 3'-5' helicase</fullName>
        <ecNumber evidence="12">5.6.2.4</ecNumber>
    </recommendedName>
</protein>
<evidence type="ECO:0000256" key="10">
    <source>
        <dbReference type="ARBA" id="ARBA00023242"/>
    </source>
</evidence>
<evidence type="ECO:0000256" key="9">
    <source>
        <dbReference type="ARBA" id="ARBA00023235"/>
    </source>
</evidence>
<feature type="compositionally biased region" description="Polar residues" evidence="13">
    <location>
        <begin position="143"/>
        <end position="160"/>
    </location>
</feature>
<keyword evidence="18" id="KW-1185">Reference proteome</keyword>
<dbReference type="Pfam" id="PF00570">
    <property type="entry name" value="HRDC"/>
    <property type="match status" value="1"/>
</dbReference>
<organism evidence="17 18">
    <name type="scientific">Kingdonia uniflora</name>
    <dbReference type="NCBI Taxonomy" id="39325"/>
    <lineage>
        <taxon>Eukaryota</taxon>
        <taxon>Viridiplantae</taxon>
        <taxon>Streptophyta</taxon>
        <taxon>Embryophyta</taxon>
        <taxon>Tracheophyta</taxon>
        <taxon>Spermatophyta</taxon>
        <taxon>Magnoliopsida</taxon>
        <taxon>Ranunculales</taxon>
        <taxon>Circaeasteraceae</taxon>
        <taxon>Kingdonia</taxon>
    </lineage>
</organism>
<dbReference type="GO" id="GO:0005694">
    <property type="term" value="C:chromosome"/>
    <property type="evidence" value="ECO:0007669"/>
    <property type="project" value="TreeGrafter"/>
</dbReference>
<dbReference type="PANTHER" id="PTHR13710:SF156">
    <property type="entry name" value="ATP-DEPENDENT DNA HELICASE Q-LIKE 4B"/>
    <property type="match status" value="1"/>
</dbReference>
<evidence type="ECO:0000256" key="13">
    <source>
        <dbReference type="SAM" id="MobiDB-lite"/>
    </source>
</evidence>
<evidence type="ECO:0000256" key="6">
    <source>
        <dbReference type="ARBA" id="ARBA00022806"/>
    </source>
</evidence>
<comment type="catalytic activity">
    <reaction evidence="11">
        <text>Couples ATP hydrolysis with the unwinding of duplex DNA by translocating in the 3'-5' direction.</text>
        <dbReference type="EC" id="5.6.2.4"/>
    </reaction>
</comment>
<dbReference type="CDD" id="cd18794">
    <property type="entry name" value="SF2_C_RecQ"/>
    <property type="match status" value="1"/>
</dbReference>
<dbReference type="PROSITE" id="PS51192">
    <property type="entry name" value="HELICASE_ATP_BIND_1"/>
    <property type="match status" value="1"/>
</dbReference>
<dbReference type="Pfam" id="PF00270">
    <property type="entry name" value="DEAD"/>
    <property type="match status" value="1"/>
</dbReference>
<dbReference type="InterPro" id="IPR011545">
    <property type="entry name" value="DEAD/DEAH_box_helicase_dom"/>
</dbReference>
<dbReference type="GO" id="GO:0070417">
    <property type="term" value="P:cellular response to cold"/>
    <property type="evidence" value="ECO:0007669"/>
    <property type="project" value="UniProtKB-ARBA"/>
</dbReference>
<dbReference type="Gene3D" id="3.40.50.300">
    <property type="entry name" value="P-loop containing nucleotide triphosphate hydrolases"/>
    <property type="match status" value="2"/>
</dbReference>
<keyword evidence="10" id="KW-0539">Nucleus</keyword>
<dbReference type="SUPFAM" id="SSF46785">
    <property type="entry name" value="Winged helix' DNA-binding domain"/>
    <property type="match status" value="1"/>
</dbReference>
<evidence type="ECO:0000313" key="18">
    <source>
        <dbReference type="Proteomes" id="UP000541444"/>
    </source>
</evidence>
<comment type="similarity">
    <text evidence="3">Belongs to the helicase family. RecQ subfamily.</text>
</comment>
<dbReference type="InterPro" id="IPR004589">
    <property type="entry name" value="DNA_helicase_ATP-dep_RecQ"/>
</dbReference>
<dbReference type="Gene3D" id="1.10.10.10">
    <property type="entry name" value="Winged helix-like DNA-binding domain superfamily/Winged helix DNA-binding domain"/>
    <property type="match status" value="1"/>
</dbReference>
<evidence type="ECO:0000256" key="12">
    <source>
        <dbReference type="ARBA" id="ARBA00034808"/>
    </source>
</evidence>
<feature type="domain" description="HRDC" evidence="14">
    <location>
        <begin position="1044"/>
        <end position="1126"/>
    </location>
</feature>
<proteinExistence type="inferred from homology"/>
<dbReference type="FunFam" id="3.40.50.300:FF:000340">
    <property type="entry name" value="Bloom syndrome, RecQ helicase"/>
    <property type="match status" value="1"/>
</dbReference>
<dbReference type="InterPro" id="IPR036388">
    <property type="entry name" value="WH-like_DNA-bd_sf"/>
</dbReference>
<dbReference type="Pfam" id="PF16124">
    <property type="entry name" value="RecQ_Zn_bind"/>
    <property type="match status" value="1"/>
</dbReference>
<evidence type="ECO:0000256" key="11">
    <source>
        <dbReference type="ARBA" id="ARBA00034617"/>
    </source>
</evidence>
<dbReference type="InterPro" id="IPR032284">
    <property type="entry name" value="RecQ_Zn-bd"/>
</dbReference>
<evidence type="ECO:0000259" key="14">
    <source>
        <dbReference type="PROSITE" id="PS50967"/>
    </source>
</evidence>
<dbReference type="Proteomes" id="UP000541444">
    <property type="component" value="Unassembled WGS sequence"/>
</dbReference>
<dbReference type="OrthoDB" id="10261556at2759"/>
<dbReference type="NCBIfam" id="TIGR00614">
    <property type="entry name" value="recQ_fam"/>
    <property type="match status" value="1"/>
</dbReference>
<dbReference type="PROSITE" id="PS50967">
    <property type="entry name" value="HRDC"/>
    <property type="match status" value="1"/>
</dbReference>
<comment type="cofactor">
    <cofactor evidence="1">
        <name>Zn(2+)</name>
        <dbReference type="ChEBI" id="CHEBI:29105"/>
    </cofactor>
</comment>
<dbReference type="SMART" id="SM00490">
    <property type="entry name" value="HELICc"/>
    <property type="match status" value="1"/>
</dbReference>
<evidence type="ECO:0000259" key="15">
    <source>
        <dbReference type="PROSITE" id="PS51192"/>
    </source>
</evidence>
<dbReference type="Pfam" id="PF09382">
    <property type="entry name" value="RQC"/>
    <property type="match status" value="1"/>
</dbReference>